<accession>A0ABY8NBW4</accession>
<dbReference type="SUPFAM" id="SSF46894">
    <property type="entry name" value="C-terminal effector domain of the bipartite response regulators"/>
    <property type="match status" value="1"/>
</dbReference>
<dbReference type="Gene3D" id="1.10.10.10">
    <property type="entry name" value="Winged helix-like DNA-binding domain superfamily/Winged helix DNA-binding domain"/>
    <property type="match status" value="1"/>
</dbReference>
<name>A0ABY8NBW4_9GAMM</name>
<evidence type="ECO:0000313" key="3">
    <source>
        <dbReference type="Proteomes" id="UP001236500"/>
    </source>
</evidence>
<dbReference type="InterPro" id="IPR036388">
    <property type="entry name" value="WH-like_DNA-bd_sf"/>
</dbReference>
<reference evidence="2 3" key="1">
    <citation type="submission" date="2023-02" db="EMBL/GenBank/DDBJ databases">
        <title>Description and genomic characterization of Microbulbifer bruguierae sp. nov., isolated from the sediment of mangrove plant Bruguiera sexangula.</title>
        <authorList>
            <person name="Long M."/>
        </authorList>
    </citation>
    <scope>NUCLEOTIDE SEQUENCE [LARGE SCALE GENOMIC DNA]</scope>
    <source>
        <strain evidence="2 3">H12</strain>
    </source>
</reference>
<dbReference type="CDD" id="cd06170">
    <property type="entry name" value="LuxR_C_like"/>
    <property type="match status" value="1"/>
</dbReference>
<organism evidence="2 3">
    <name type="scientific">Microbulbifer bruguierae</name>
    <dbReference type="NCBI Taxonomy" id="3029061"/>
    <lineage>
        <taxon>Bacteria</taxon>
        <taxon>Pseudomonadati</taxon>
        <taxon>Pseudomonadota</taxon>
        <taxon>Gammaproteobacteria</taxon>
        <taxon>Cellvibrionales</taxon>
        <taxon>Microbulbiferaceae</taxon>
        <taxon>Microbulbifer</taxon>
    </lineage>
</organism>
<dbReference type="InterPro" id="IPR000792">
    <property type="entry name" value="Tscrpt_reg_LuxR_C"/>
</dbReference>
<gene>
    <name evidence="2" type="ORF">PVT68_14085</name>
</gene>
<evidence type="ECO:0000259" key="1">
    <source>
        <dbReference type="SMART" id="SM00421"/>
    </source>
</evidence>
<dbReference type="EMBL" id="CP118605">
    <property type="protein sequence ID" value="WGL15894.1"/>
    <property type="molecule type" value="Genomic_DNA"/>
</dbReference>
<feature type="domain" description="HTH luxR-type" evidence="1">
    <location>
        <begin position="307"/>
        <end position="364"/>
    </location>
</feature>
<dbReference type="Proteomes" id="UP001236500">
    <property type="component" value="Chromosome"/>
</dbReference>
<protein>
    <submittedName>
        <fullName evidence="2">Helix-turn-helix transcriptional regulator</fullName>
    </submittedName>
</protein>
<dbReference type="RefSeq" id="WP_280319077.1">
    <property type="nucleotide sequence ID" value="NZ_CP118605.1"/>
</dbReference>
<dbReference type="SMART" id="SM00421">
    <property type="entry name" value="HTH_LUXR"/>
    <property type="match status" value="1"/>
</dbReference>
<dbReference type="InterPro" id="IPR016032">
    <property type="entry name" value="Sig_transdc_resp-reg_C-effctor"/>
</dbReference>
<keyword evidence="3" id="KW-1185">Reference proteome</keyword>
<sequence length="377" mass="42001">MHPEFLQQMLPTFYKSAEQPGNWCQALDLIKNEMQLGSVVVQMLKRDGNRLNQQWVVRDSTSTEHAEAHDCLVNNADNPRLDLSHARMPMAESIVIRNECRSTAQVPSFKALRERMQMLGLGRPAILGVQLGEDRNLCMILHRRYDDTREFSEDQERFLHLLTPHLKQTVSLAEKIGRLEARTEFLSQSLDQFNTGVVVLDRQGGLHWSNHCARQIIQRSRHLSLSGKKLRCAANGDQRLFAELIDRAGRERGSRFVGSIGAAWDAPLQLLALPMPAADSAAAPYVALYLSESEVKLNLQAVDIVQLFGLTPAEAKLAIALCEGDSVTEYAAKLGVAVGTVRVQLKSIFSKLGVHRQPELVRIIGSSISAKTLHSLN</sequence>
<evidence type="ECO:0000313" key="2">
    <source>
        <dbReference type="EMBL" id="WGL15894.1"/>
    </source>
</evidence>
<dbReference type="Pfam" id="PF00196">
    <property type="entry name" value="GerE"/>
    <property type="match status" value="1"/>
</dbReference>
<proteinExistence type="predicted"/>